<reference evidence="4 5" key="1">
    <citation type="submission" date="2018-01" db="EMBL/GenBank/DDBJ databases">
        <title>Complete genome sequence of Bacteriovorax stolpii DSM12778.</title>
        <authorList>
            <person name="Tang B."/>
            <person name="Chang J."/>
        </authorList>
    </citation>
    <scope>NUCLEOTIDE SEQUENCE [LARGE SCALE GENOMIC DNA]</scope>
    <source>
        <strain evidence="4 5">DSM 12778</strain>
    </source>
</reference>
<evidence type="ECO:0000313" key="4">
    <source>
        <dbReference type="EMBL" id="AUN96628.1"/>
    </source>
</evidence>
<dbReference type="InterPro" id="IPR027417">
    <property type="entry name" value="P-loop_NTPase"/>
</dbReference>
<dbReference type="CDD" id="cd00009">
    <property type="entry name" value="AAA"/>
    <property type="match status" value="1"/>
</dbReference>
<dbReference type="SUPFAM" id="SSF52540">
    <property type="entry name" value="P-loop containing nucleoside triphosphate hydrolases"/>
    <property type="match status" value="1"/>
</dbReference>
<dbReference type="FunFam" id="3.40.50.300:FF:000640">
    <property type="entry name" value="MoxR family ATPase"/>
    <property type="match status" value="1"/>
</dbReference>
<dbReference type="GO" id="GO:0016887">
    <property type="term" value="F:ATP hydrolysis activity"/>
    <property type="evidence" value="ECO:0007669"/>
    <property type="project" value="InterPro"/>
</dbReference>
<proteinExistence type="inferred from homology"/>
<dbReference type="GO" id="GO:0005524">
    <property type="term" value="F:ATP binding"/>
    <property type="evidence" value="ECO:0007669"/>
    <property type="project" value="UniProtKB-KW"/>
</dbReference>
<dbReference type="RefSeq" id="WP_102241923.1">
    <property type="nucleotide sequence ID" value="NZ_CP025704.1"/>
</dbReference>
<evidence type="ECO:0000256" key="2">
    <source>
        <dbReference type="ARBA" id="ARBA00022840"/>
    </source>
</evidence>
<sequence length="316" mass="35061">MSTEVRARINEALKEAKGIIFGQDNLLDAIMASLICEGHLLIEGMPGLGKTLSVSTISKLCDLSFKRIQFTPDLLPSDLIGTMIYSQKNEEFSTKFGPIFTQLLLADEINRAPAKVQAALLEAMAEKQVTIGDETHRLSSPFVVLATQNPIEQEGTYQLPEAQLDRFMMKINVDYPSFKAEKNILDLKKSALNKLEAVLSTDDLITAQEIVENIYVDDKIKDLIVKIVHATRPGSEFFPKEYNGVIISGASPRAVIWLYKVSKFMAFMDGKDFVTPDHILKIVPSILGHRLILSYEASIDNFKGADVALKIAKSLV</sequence>
<evidence type="ECO:0000313" key="5">
    <source>
        <dbReference type="Proteomes" id="UP000235584"/>
    </source>
</evidence>
<dbReference type="InterPro" id="IPR041628">
    <property type="entry name" value="ChlI/MoxR_AAA_lid"/>
</dbReference>
<organism evidence="4 5">
    <name type="scientific">Bacteriovorax stolpii</name>
    <name type="common">Bdellovibrio stolpii</name>
    <dbReference type="NCBI Taxonomy" id="960"/>
    <lineage>
        <taxon>Bacteria</taxon>
        <taxon>Pseudomonadati</taxon>
        <taxon>Bdellovibrionota</taxon>
        <taxon>Bacteriovoracia</taxon>
        <taxon>Bacteriovoracales</taxon>
        <taxon>Bacteriovoracaceae</taxon>
        <taxon>Bacteriovorax</taxon>
    </lineage>
</organism>
<protein>
    <submittedName>
        <fullName evidence="4">ATPase</fullName>
    </submittedName>
</protein>
<dbReference type="PANTHER" id="PTHR42759">
    <property type="entry name" value="MOXR FAMILY PROTEIN"/>
    <property type="match status" value="1"/>
</dbReference>
<dbReference type="InterPro" id="IPR011703">
    <property type="entry name" value="ATPase_AAA-3"/>
</dbReference>
<comment type="similarity">
    <text evidence="3">Belongs to the MoxR family.</text>
</comment>
<dbReference type="Pfam" id="PF17863">
    <property type="entry name" value="AAA_lid_2"/>
    <property type="match status" value="1"/>
</dbReference>
<keyword evidence="5" id="KW-1185">Reference proteome</keyword>
<dbReference type="EMBL" id="CP025704">
    <property type="protein sequence ID" value="AUN96628.1"/>
    <property type="molecule type" value="Genomic_DNA"/>
</dbReference>
<dbReference type="OrthoDB" id="5289629at2"/>
<gene>
    <name evidence="4" type="ORF">C0V70_00600</name>
</gene>
<evidence type="ECO:0000256" key="3">
    <source>
        <dbReference type="ARBA" id="ARBA00061607"/>
    </source>
</evidence>
<dbReference type="PANTHER" id="PTHR42759:SF1">
    <property type="entry name" value="MAGNESIUM-CHELATASE SUBUNIT CHLD"/>
    <property type="match status" value="1"/>
</dbReference>
<dbReference type="Gene3D" id="3.40.50.300">
    <property type="entry name" value="P-loop containing nucleotide triphosphate hydrolases"/>
    <property type="match status" value="1"/>
</dbReference>
<keyword evidence="1" id="KW-0547">Nucleotide-binding</keyword>
<keyword evidence="2" id="KW-0067">ATP-binding</keyword>
<dbReference type="KEGG" id="bsto:C0V70_00600"/>
<accession>A0A2K9NM91</accession>
<dbReference type="InterPro" id="IPR050764">
    <property type="entry name" value="CbbQ/NirQ/NorQ/GpvN"/>
</dbReference>
<dbReference type="Gene3D" id="1.10.8.80">
    <property type="entry name" value="Magnesium chelatase subunit I, C-Terminal domain"/>
    <property type="match status" value="1"/>
</dbReference>
<dbReference type="AlphaFoldDB" id="A0A2K9NM91"/>
<dbReference type="Pfam" id="PF07726">
    <property type="entry name" value="AAA_3"/>
    <property type="match status" value="1"/>
</dbReference>
<dbReference type="Proteomes" id="UP000235584">
    <property type="component" value="Chromosome"/>
</dbReference>
<name>A0A2K9NM91_BACTC</name>
<dbReference type="PIRSF" id="PIRSF002849">
    <property type="entry name" value="AAA_ATPase_chaperone_MoxR_prd"/>
    <property type="match status" value="1"/>
</dbReference>
<evidence type="ECO:0000256" key="1">
    <source>
        <dbReference type="ARBA" id="ARBA00022741"/>
    </source>
</evidence>